<dbReference type="SMART" id="SM00212">
    <property type="entry name" value="UBCc"/>
    <property type="match status" value="1"/>
</dbReference>
<dbReference type="Pfam" id="PF00179">
    <property type="entry name" value="UQ_con"/>
    <property type="match status" value="1"/>
</dbReference>
<keyword evidence="12" id="KW-0539">Nucleus</keyword>
<dbReference type="InterPro" id="IPR036390">
    <property type="entry name" value="WH_DNA-bd_sf"/>
</dbReference>
<evidence type="ECO:0000259" key="16">
    <source>
        <dbReference type="PROSITE" id="PS50250"/>
    </source>
</evidence>
<keyword evidence="6" id="KW-0963">Cytoplasm</keyword>
<comment type="similarity">
    <text evidence="3">Belongs to the CSN2 family.</text>
</comment>
<evidence type="ECO:0000256" key="14">
    <source>
        <dbReference type="SAM" id="MobiDB-lite"/>
    </source>
</evidence>
<dbReference type="GO" id="GO:0005524">
    <property type="term" value="F:ATP binding"/>
    <property type="evidence" value="ECO:0007669"/>
    <property type="project" value="UniProtKB-KW"/>
</dbReference>
<protein>
    <recommendedName>
        <fullName evidence="5">COP9 signalosome complex subunit 2</fullName>
        <ecNumber evidence="4">2.3.2.23</ecNumber>
    </recommendedName>
</protein>
<evidence type="ECO:0000256" key="6">
    <source>
        <dbReference type="ARBA" id="ARBA00022490"/>
    </source>
</evidence>
<dbReference type="PROSITE" id="PS50127">
    <property type="entry name" value="UBC_2"/>
    <property type="match status" value="1"/>
</dbReference>
<dbReference type="InterPro" id="IPR016135">
    <property type="entry name" value="UBQ-conjugating_enzyme/RWD"/>
</dbReference>
<accession>A0A2G2VVH7</accession>
<dbReference type="CDD" id="cd23804">
    <property type="entry name" value="UBCc_UBE2S"/>
    <property type="match status" value="1"/>
</dbReference>
<evidence type="ECO:0000256" key="2">
    <source>
        <dbReference type="ARBA" id="ARBA00004496"/>
    </source>
</evidence>
<reference evidence="18" key="2">
    <citation type="journal article" date="2017" name="J. Anim. Genet.">
        <title>Multiple reference genome sequences of hot pepper reveal the massive evolution of plant disease resistance genes by retroduplication.</title>
        <authorList>
            <person name="Kim S."/>
            <person name="Park J."/>
            <person name="Yeom S.-I."/>
            <person name="Kim Y.-M."/>
            <person name="Seo E."/>
            <person name="Kim K.-T."/>
            <person name="Kim M.-S."/>
            <person name="Lee J.M."/>
            <person name="Cheong K."/>
            <person name="Shin H.-S."/>
            <person name="Kim S.-B."/>
            <person name="Han K."/>
            <person name="Lee J."/>
            <person name="Park M."/>
            <person name="Lee H.-A."/>
            <person name="Lee H.-Y."/>
            <person name="Lee Y."/>
            <person name="Oh S."/>
            <person name="Lee J.H."/>
            <person name="Choi E."/>
            <person name="Choi E."/>
            <person name="Lee S.E."/>
            <person name="Jeon J."/>
            <person name="Kim H."/>
            <person name="Choi G."/>
            <person name="Song H."/>
            <person name="Lee J."/>
            <person name="Lee S.-C."/>
            <person name="Kwon J.-K."/>
            <person name="Lee H.-Y."/>
            <person name="Koo N."/>
            <person name="Hong Y."/>
            <person name="Kim R.W."/>
            <person name="Kang W.-H."/>
            <person name="Huh J.H."/>
            <person name="Kang B.-C."/>
            <person name="Yang T.-J."/>
            <person name="Lee Y.-H."/>
            <person name="Bennetzen J.L."/>
            <person name="Choi D."/>
        </authorList>
    </citation>
    <scope>NUCLEOTIDE SEQUENCE [LARGE SCALE GENOMIC DNA]</scope>
    <source>
        <strain evidence="18">cv. PBC81</strain>
    </source>
</reference>
<evidence type="ECO:0000256" key="9">
    <source>
        <dbReference type="ARBA" id="ARBA00022786"/>
    </source>
</evidence>
<proteinExistence type="inferred from homology"/>
<keyword evidence="9" id="KW-0833">Ubl conjugation pathway</keyword>
<feature type="domain" description="UBC core" evidence="15">
    <location>
        <begin position="371"/>
        <end position="517"/>
    </location>
</feature>
<dbReference type="InterPro" id="IPR000608">
    <property type="entry name" value="UBC"/>
</dbReference>
<dbReference type="EMBL" id="MLFT02000010">
    <property type="protein sequence ID" value="PHT36985.1"/>
    <property type="molecule type" value="Genomic_DNA"/>
</dbReference>
<feature type="compositionally biased region" description="Basic and acidic residues" evidence="14">
    <location>
        <begin position="598"/>
        <end position="613"/>
    </location>
</feature>
<dbReference type="InterPro" id="IPR023313">
    <property type="entry name" value="UBQ-conjugating_AS"/>
</dbReference>
<evidence type="ECO:0000256" key="12">
    <source>
        <dbReference type="ARBA" id="ARBA00023242"/>
    </source>
</evidence>
<dbReference type="Proteomes" id="UP000224567">
    <property type="component" value="Unassembled WGS sequence"/>
</dbReference>
<dbReference type="SMART" id="SM00753">
    <property type="entry name" value="PAM"/>
    <property type="match status" value="1"/>
</dbReference>
<dbReference type="OrthoDB" id="194139at2759"/>
<keyword evidence="7" id="KW-0808">Transferase</keyword>
<evidence type="ECO:0000313" key="17">
    <source>
        <dbReference type="EMBL" id="PHT36985.1"/>
    </source>
</evidence>
<evidence type="ECO:0000313" key="18">
    <source>
        <dbReference type="Proteomes" id="UP000224567"/>
    </source>
</evidence>
<evidence type="ECO:0000256" key="11">
    <source>
        <dbReference type="ARBA" id="ARBA00022840"/>
    </source>
</evidence>
<keyword evidence="10" id="KW-0736">Signalosome</keyword>
<evidence type="ECO:0000256" key="3">
    <source>
        <dbReference type="ARBA" id="ARBA00009318"/>
    </source>
</evidence>
<dbReference type="InterPro" id="IPR050871">
    <property type="entry name" value="26S_Proteasome/COP9_Components"/>
</dbReference>
<feature type="region of interest" description="Disordered" evidence="14">
    <location>
        <begin position="587"/>
        <end position="624"/>
    </location>
</feature>
<dbReference type="PANTHER" id="PTHR10678">
    <property type="entry name" value="26S PROTEASOME NON-ATPASE REGULATORY SUBUNIT 11/COP9 SIGNALOSOME COMPLEX SUBUNIT 2"/>
    <property type="match status" value="1"/>
</dbReference>
<dbReference type="SUPFAM" id="SSF46785">
    <property type="entry name" value="Winged helix' DNA-binding domain"/>
    <property type="match status" value="1"/>
</dbReference>
<dbReference type="PROSITE" id="PS50250">
    <property type="entry name" value="PCI"/>
    <property type="match status" value="1"/>
</dbReference>
<dbReference type="Gene3D" id="1.25.40.570">
    <property type="match status" value="1"/>
</dbReference>
<dbReference type="GO" id="GO:0008180">
    <property type="term" value="C:COP9 signalosome"/>
    <property type="evidence" value="ECO:0007669"/>
    <property type="project" value="UniProtKB-KW"/>
</dbReference>
<dbReference type="SUPFAM" id="SSF54495">
    <property type="entry name" value="UBC-like"/>
    <property type="match status" value="1"/>
</dbReference>
<evidence type="ECO:0000256" key="13">
    <source>
        <dbReference type="PROSITE-ProRule" id="PRU10133"/>
    </source>
</evidence>
<evidence type="ECO:0000256" key="1">
    <source>
        <dbReference type="ARBA" id="ARBA00004123"/>
    </source>
</evidence>
<dbReference type="GO" id="GO:0061631">
    <property type="term" value="F:ubiquitin conjugating enzyme activity"/>
    <property type="evidence" value="ECO:0007669"/>
    <property type="project" value="UniProtKB-EC"/>
</dbReference>
<dbReference type="STRING" id="33114.A0A2G2VVH7"/>
<dbReference type="SMART" id="SM00088">
    <property type="entry name" value="PINT"/>
    <property type="match status" value="1"/>
</dbReference>
<evidence type="ECO:0000256" key="4">
    <source>
        <dbReference type="ARBA" id="ARBA00012486"/>
    </source>
</evidence>
<dbReference type="InterPro" id="IPR000717">
    <property type="entry name" value="PCI_dom"/>
</dbReference>
<organism evidence="17 18">
    <name type="scientific">Capsicum baccatum</name>
    <name type="common">Peruvian pepper</name>
    <dbReference type="NCBI Taxonomy" id="33114"/>
    <lineage>
        <taxon>Eukaryota</taxon>
        <taxon>Viridiplantae</taxon>
        <taxon>Streptophyta</taxon>
        <taxon>Embryophyta</taxon>
        <taxon>Tracheophyta</taxon>
        <taxon>Spermatophyta</taxon>
        <taxon>Magnoliopsida</taxon>
        <taxon>eudicotyledons</taxon>
        <taxon>Gunneridae</taxon>
        <taxon>Pentapetalae</taxon>
        <taxon>asterids</taxon>
        <taxon>lamiids</taxon>
        <taxon>Solanales</taxon>
        <taxon>Solanaceae</taxon>
        <taxon>Solanoideae</taxon>
        <taxon>Capsiceae</taxon>
        <taxon>Capsicum</taxon>
    </lineage>
</organism>
<dbReference type="PROSITE" id="PS00183">
    <property type="entry name" value="UBC_1"/>
    <property type="match status" value="1"/>
</dbReference>
<sequence length="624" mass="70799">MDPEGALEGFTEVVRMEPEKAEWGFKALKQTVKIHYRLGRYKEMMDAYREMLTYIISAVTRNYSEKCINNIMDFVSGSASQNFELLREFYETTLKVLEEAKNERLWFKTNLKLCKIWFDMGEYGKMNKILKELHRSCQRADGTDDQKKGTQLLEVYAVEIQMYTETKNNKKLKELYGKALTIKSAIPHPRIMGIIRECGGKMHMAQRQWADAATDFFEAFKNYDEAGNHRRIQCLKYLVLANMLMESQVNPFDGQEAKPYKNDPEILAMTNLIAAYQRNEILEFEKILKSNRRTIMDDPFIRNYIEDLLKNIRTQVLLKLIKPYTRIRIPFISKELHVPESDVETLLVSLILDNRIQGHIDQATNENLPPNVIKQLAKELKNLDETPPEGIKVGVNDDDFSTIFADIEGPAGTPYENGVFRMKLILTHDFPHSPPKGYFLTKIFHPNIASNGEICVNALKKDWSPSLGLRHVLMVVRCLLIEPFPESALNEQAGKMLLDNYDEYARHARLYTSIHAKPKTKLKTGAISESTTALNVGQTHTSLCNVDQKTLTSGGAPLQQPSPLAPTANIVKGGNSLDQPLTAETAVSGSAAPPSLTMKKEAGLAKLPADKKKIDARKKSLKRL</sequence>
<feature type="domain" description="PCI" evidence="16">
    <location>
        <begin position="205"/>
        <end position="374"/>
    </location>
</feature>
<dbReference type="Pfam" id="PF01399">
    <property type="entry name" value="PCI"/>
    <property type="match status" value="1"/>
</dbReference>
<dbReference type="FunFam" id="1.25.40.570:FF:000011">
    <property type="entry name" value="COP9 signalosome complex subunit 2"/>
    <property type="match status" value="1"/>
</dbReference>
<evidence type="ECO:0000259" key="15">
    <source>
        <dbReference type="PROSITE" id="PS50127"/>
    </source>
</evidence>
<evidence type="ECO:0000256" key="7">
    <source>
        <dbReference type="ARBA" id="ARBA00022679"/>
    </source>
</evidence>
<evidence type="ECO:0000256" key="10">
    <source>
        <dbReference type="ARBA" id="ARBA00022790"/>
    </source>
</evidence>
<keyword evidence="11" id="KW-0067">ATP-binding</keyword>
<dbReference type="EC" id="2.3.2.23" evidence="4"/>
<feature type="compositionally biased region" description="Basic residues" evidence="14">
    <location>
        <begin position="614"/>
        <end position="624"/>
    </location>
</feature>
<gene>
    <name evidence="17" type="ORF">CQW23_24685</name>
</gene>
<dbReference type="GO" id="GO:0005737">
    <property type="term" value="C:cytoplasm"/>
    <property type="evidence" value="ECO:0007669"/>
    <property type="project" value="UniProtKB-SubCell"/>
</dbReference>
<name>A0A2G2VVH7_CAPBA</name>
<dbReference type="FunFam" id="3.10.110.10:FF:000031">
    <property type="entry name" value="Ubiquitin-conjugating enzyme E2 22"/>
    <property type="match status" value="1"/>
</dbReference>
<evidence type="ECO:0000256" key="5">
    <source>
        <dbReference type="ARBA" id="ARBA00014879"/>
    </source>
</evidence>
<keyword evidence="8" id="KW-0547">Nucleotide-binding</keyword>
<comment type="subcellular location">
    <subcellularLocation>
        <location evidence="2">Cytoplasm</location>
    </subcellularLocation>
    <subcellularLocation>
        <location evidence="1">Nucleus</location>
    </subcellularLocation>
</comment>
<evidence type="ECO:0000256" key="8">
    <source>
        <dbReference type="ARBA" id="ARBA00022741"/>
    </source>
</evidence>
<feature type="active site" description="Glycyl thioester intermediate" evidence="13">
    <location>
        <position position="455"/>
    </location>
</feature>
<keyword evidence="18" id="KW-1185">Reference proteome</keyword>
<reference evidence="17 18" key="1">
    <citation type="journal article" date="2017" name="Genome Biol.">
        <title>New reference genome sequences of hot pepper reveal the massive evolution of plant disease-resistance genes by retroduplication.</title>
        <authorList>
            <person name="Kim S."/>
            <person name="Park J."/>
            <person name="Yeom S.I."/>
            <person name="Kim Y.M."/>
            <person name="Seo E."/>
            <person name="Kim K.T."/>
            <person name="Kim M.S."/>
            <person name="Lee J.M."/>
            <person name="Cheong K."/>
            <person name="Shin H.S."/>
            <person name="Kim S.B."/>
            <person name="Han K."/>
            <person name="Lee J."/>
            <person name="Park M."/>
            <person name="Lee H.A."/>
            <person name="Lee H.Y."/>
            <person name="Lee Y."/>
            <person name="Oh S."/>
            <person name="Lee J.H."/>
            <person name="Choi E."/>
            <person name="Choi E."/>
            <person name="Lee S.E."/>
            <person name="Jeon J."/>
            <person name="Kim H."/>
            <person name="Choi G."/>
            <person name="Song H."/>
            <person name="Lee J."/>
            <person name="Lee S.C."/>
            <person name="Kwon J.K."/>
            <person name="Lee H.Y."/>
            <person name="Koo N."/>
            <person name="Hong Y."/>
            <person name="Kim R.W."/>
            <person name="Kang W.H."/>
            <person name="Huh J.H."/>
            <person name="Kang B.C."/>
            <person name="Yang T.J."/>
            <person name="Lee Y.H."/>
            <person name="Bennetzen J.L."/>
            <person name="Choi D."/>
        </authorList>
    </citation>
    <scope>NUCLEOTIDE SEQUENCE [LARGE SCALE GENOMIC DNA]</scope>
    <source>
        <strain evidence="18">cv. PBC81</strain>
    </source>
</reference>
<dbReference type="Gene3D" id="3.10.110.10">
    <property type="entry name" value="Ubiquitin Conjugating Enzyme"/>
    <property type="match status" value="1"/>
</dbReference>
<comment type="caution">
    <text evidence="17">The sequence shown here is derived from an EMBL/GenBank/DDBJ whole genome shotgun (WGS) entry which is preliminary data.</text>
</comment>
<dbReference type="AlphaFoldDB" id="A0A2G2VVH7"/>